<evidence type="ECO:0000313" key="2">
    <source>
        <dbReference type="Proteomes" id="UP000041254"/>
    </source>
</evidence>
<gene>
    <name evidence="1" type="ORF">Vbra_12107</name>
</gene>
<dbReference type="AlphaFoldDB" id="A0A0G4EIR5"/>
<sequence>MANFQMQDIMEGQVGAASTTGGVGEEDDRGVLDEAKIMETTMMAMESEETEEAECDAMCTGVRRITSCPDLPQHKKLEIDIETAIAIVMDLKEWHELKQELSKKGTTTETIGREYAVEAFQILPDPTRTKKRITLPEMTEGVLQLCHTHFKFVPKKSMTDKFVYNYADVFRAVETGNNSLQVDFTPTLIGVPPICFRLTTDIPDGANSVVELIKDKAKMQACTDAVEAPVELKEVLTSAAFIAPEFQYWTTGILHVYQDRFVFIPEEPAQSSPPAAAAAAASVFAATSVRIERDFQSVESVYYDGQTEDCIVIEFIDNLYLTVKIRFNDKSLACEFIETVKRFAREQGTGFATDKVGHRVGTRRRLSAQVSGGKSTGSRALEFLQLDANWGDDSEGRVFVFSGHIEFEETNKRTVAKAESHAKIDKLVFSQIQKVTYDTSNNEATLHFVDEEMEPLVINFIPTKGEYGEDEDESLDIDLATLGLV</sequence>
<dbReference type="EMBL" id="CDMY01000248">
    <property type="protein sequence ID" value="CEL96904.1"/>
    <property type="molecule type" value="Genomic_DNA"/>
</dbReference>
<dbReference type="VEuPathDB" id="CryptoDB:Vbra_12107"/>
<organism evidence="1 2">
    <name type="scientific">Vitrella brassicaformis (strain CCMP3155)</name>
    <dbReference type="NCBI Taxonomy" id="1169540"/>
    <lineage>
        <taxon>Eukaryota</taxon>
        <taxon>Sar</taxon>
        <taxon>Alveolata</taxon>
        <taxon>Colpodellida</taxon>
        <taxon>Vitrellaceae</taxon>
        <taxon>Vitrella</taxon>
    </lineage>
</organism>
<dbReference type="InParanoid" id="A0A0G4EIR5"/>
<name>A0A0G4EIR5_VITBC</name>
<keyword evidence="2" id="KW-1185">Reference proteome</keyword>
<protein>
    <submittedName>
        <fullName evidence="1">Uncharacterized protein</fullName>
    </submittedName>
</protein>
<proteinExistence type="predicted"/>
<accession>A0A0G4EIR5</accession>
<reference evidence="1 2" key="1">
    <citation type="submission" date="2014-11" db="EMBL/GenBank/DDBJ databases">
        <authorList>
            <person name="Zhu J."/>
            <person name="Qi W."/>
            <person name="Song R."/>
        </authorList>
    </citation>
    <scope>NUCLEOTIDE SEQUENCE [LARGE SCALE GENOMIC DNA]</scope>
</reference>
<dbReference type="Proteomes" id="UP000041254">
    <property type="component" value="Unassembled WGS sequence"/>
</dbReference>
<evidence type="ECO:0000313" key="1">
    <source>
        <dbReference type="EMBL" id="CEL96904.1"/>
    </source>
</evidence>